<evidence type="ECO:0000256" key="2">
    <source>
        <dbReference type="ARBA" id="ARBA00022679"/>
    </source>
</evidence>
<reference evidence="7" key="1">
    <citation type="journal article" date="2016" name="Nat. Commun.">
        <title>The Gonium pectorale genome demonstrates co-option of cell cycle regulation during the evolution of multicellularity.</title>
        <authorList>
            <person name="Hanschen E.R."/>
            <person name="Marriage T.N."/>
            <person name="Ferris P.J."/>
            <person name="Hamaji T."/>
            <person name="Toyoda A."/>
            <person name="Fujiyama A."/>
            <person name="Neme R."/>
            <person name="Noguchi H."/>
            <person name="Minakuchi Y."/>
            <person name="Suzuki M."/>
            <person name="Kawai-Toyooka H."/>
            <person name="Smith D.R."/>
            <person name="Sparks H."/>
            <person name="Anderson J."/>
            <person name="Bakaric R."/>
            <person name="Luria V."/>
            <person name="Karger A."/>
            <person name="Kirschner M.W."/>
            <person name="Durand P.M."/>
            <person name="Michod R.E."/>
            <person name="Nozaki H."/>
            <person name="Olson B.J."/>
        </authorList>
    </citation>
    <scope>NUCLEOTIDE SEQUENCE [LARGE SCALE GENOMIC DNA]</scope>
    <source>
        <strain evidence="7">NIES-2863</strain>
    </source>
</reference>
<dbReference type="Proteomes" id="UP000075714">
    <property type="component" value="Unassembled WGS sequence"/>
</dbReference>
<dbReference type="OrthoDB" id="415590at2759"/>
<keyword evidence="2" id="KW-0808">Transferase</keyword>
<dbReference type="CDD" id="cd01168">
    <property type="entry name" value="adenosine_kinase"/>
    <property type="match status" value="1"/>
</dbReference>
<dbReference type="PANTHER" id="PTHR43320:SF3">
    <property type="entry name" value="CARBOHYDRATE KINASE PFKB DOMAIN-CONTAINING PROTEIN"/>
    <property type="match status" value="1"/>
</dbReference>
<feature type="compositionally biased region" description="Low complexity" evidence="4">
    <location>
        <begin position="132"/>
        <end position="149"/>
    </location>
</feature>
<dbReference type="EMBL" id="LSYV01000071">
    <property type="protein sequence ID" value="KXZ44268.1"/>
    <property type="molecule type" value="Genomic_DNA"/>
</dbReference>
<comment type="caution">
    <text evidence="6">The sequence shown here is derived from an EMBL/GenBank/DDBJ whole genome shotgun (WGS) entry which is preliminary data.</text>
</comment>
<organism evidence="6 7">
    <name type="scientific">Gonium pectorale</name>
    <name type="common">Green alga</name>
    <dbReference type="NCBI Taxonomy" id="33097"/>
    <lineage>
        <taxon>Eukaryota</taxon>
        <taxon>Viridiplantae</taxon>
        <taxon>Chlorophyta</taxon>
        <taxon>core chlorophytes</taxon>
        <taxon>Chlorophyceae</taxon>
        <taxon>CS clade</taxon>
        <taxon>Chlamydomonadales</taxon>
        <taxon>Volvocaceae</taxon>
        <taxon>Gonium</taxon>
    </lineage>
</organism>
<accession>A0A150G350</accession>
<comment type="similarity">
    <text evidence="1">Belongs to the carbohydrate kinase PfkB family.</text>
</comment>
<dbReference type="PANTHER" id="PTHR43320">
    <property type="entry name" value="SUGAR KINASE"/>
    <property type="match status" value="1"/>
</dbReference>
<keyword evidence="7" id="KW-1185">Reference proteome</keyword>
<dbReference type="InterPro" id="IPR029056">
    <property type="entry name" value="Ribokinase-like"/>
</dbReference>
<proteinExistence type="inferred from homology"/>
<gene>
    <name evidence="6" type="ORF">GPECTOR_70g499</name>
</gene>
<protein>
    <recommendedName>
        <fullName evidence="5">Carbohydrate kinase PfkB domain-containing protein</fullName>
    </recommendedName>
</protein>
<feature type="region of interest" description="Disordered" evidence="4">
    <location>
        <begin position="132"/>
        <end position="157"/>
    </location>
</feature>
<dbReference type="SUPFAM" id="SSF53613">
    <property type="entry name" value="Ribokinase-like"/>
    <property type="match status" value="2"/>
</dbReference>
<evidence type="ECO:0000313" key="6">
    <source>
        <dbReference type="EMBL" id="KXZ44268.1"/>
    </source>
</evidence>
<dbReference type="AlphaFoldDB" id="A0A150G350"/>
<keyword evidence="3" id="KW-0418">Kinase</keyword>
<sequence>MAGVKANGSGLAADILGLGQAIVDWSSSVTDGDLAQFGVAKGGRRVIGVEERAEIMASLDEIGAQSQVSAGGSLANTLVGVARLSRAAGKNLRVALGGSLGTDTLGQFFNSQMRSAGVRCLLDHHYDLHASSSASQQQKLPSQQQVEQQPCAPGVGSSAHTGTVMVLTTPDAQRSFLSFFTSDSLTLSERLRNAVRCSTMVVVEGYLWEMPGAEEYISAVLETASAAGVKVAMTAGDPGVVARHRDKMLRVIDRGIDMLFTNEEEAAALAGMPREGDATTVGEATLAVVDDEKGLSHGERAARALAHICPLAVVTAGSRGSYVCAMGEVHKVPAHWLPQGPVDTCGAGDAYAAGWLYAQLSGYDVRTSGEFASQVASAVIGRYGPHLSDDDAEQLVRQLPGHVSPVRVRIDLPGLGLGAGDFLDF</sequence>
<dbReference type="STRING" id="33097.A0A150G350"/>
<feature type="domain" description="Carbohydrate kinase PfkB" evidence="5">
    <location>
        <begin position="59"/>
        <end position="120"/>
    </location>
</feature>
<evidence type="ECO:0000256" key="3">
    <source>
        <dbReference type="ARBA" id="ARBA00022777"/>
    </source>
</evidence>
<evidence type="ECO:0000313" key="7">
    <source>
        <dbReference type="Proteomes" id="UP000075714"/>
    </source>
</evidence>
<dbReference type="Gene3D" id="3.40.1190.20">
    <property type="match status" value="1"/>
</dbReference>
<evidence type="ECO:0000259" key="5">
    <source>
        <dbReference type="Pfam" id="PF00294"/>
    </source>
</evidence>
<dbReference type="GO" id="GO:0016301">
    <property type="term" value="F:kinase activity"/>
    <property type="evidence" value="ECO:0007669"/>
    <property type="project" value="UniProtKB-KW"/>
</dbReference>
<evidence type="ECO:0000256" key="4">
    <source>
        <dbReference type="SAM" id="MobiDB-lite"/>
    </source>
</evidence>
<feature type="domain" description="Carbohydrate kinase PfkB" evidence="5">
    <location>
        <begin position="159"/>
        <end position="388"/>
    </location>
</feature>
<evidence type="ECO:0000256" key="1">
    <source>
        <dbReference type="ARBA" id="ARBA00010688"/>
    </source>
</evidence>
<dbReference type="Pfam" id="PF00294">
    <property type="entry name" value="PfkB"/>
    <property type="match status" value="2"/>
</dbReference>
<dbReference type="InterPro" id="IPR011611">
    <property type="entry name" value="PfkB_dom"/>
</dbReference>
<dbReference type="InterPro" id="IPR052700">
    <property type="entry name" value="Carb_kinase_PfkB-like"/>
</dbReference>
<name>A0A150G350_GONPE</name>